<evidence type="ECO:0000313" key="2">
    <source>
        <dbReference type="EMBL" id="SFJ37874.1"/>
    </source>
</evidence>
<organism evidence="2 3">
    <name type="scientific">Planctomicrobium piriforme</name>
    <dbReference type="NCBI Taxonomy" id="1576369"/>
    <lineage>
        <taxon>Bacteria</taxon>
        <taxon>Pseudomonadati</taxon>
        <taxon>Planctomycetota</taxon>
        <taxon>Planctomycetia</taxon>
        <taxon>Planctomycetales</taxon>
        <taxon>Planctomycetaceae</taxon>
        <taxon>Planctomicrobium</taxon>
    </lineage>
</organism>
<keyword evidence="1" id="KW-1133">Transmembrane helix</keyword>
<keyword evidence="1" id="KW-0472">Membrane</keyword>
<gene>
    <name evidence="2" type="ORF">SAMN05421753_11958</name>
</gene>
<dbReference type="RefSeq" id="WP_092055258.1">
    <property type="nucleotide sequence ID" value="NZ_FOQD01000019.1"/>
</dbReference>
<sequence>MTERQPSKKFIGPFSLPMFVVLGVVALFFGAIVVRQGLIESRAANERQKVRKNLKQIGIALQRYDEIHRILPTPAVESDPTD</sequence>
<protein>
    <recommendedName>
        <fullName evidence="4">DUF1559 domain-containing protein</fullName>
    </recommendedName>
</protein>
<proteinExistence type="predicted"/>
<keyword evidence="3" id="KW-1185">Reference proteome</keyword>
<reference evidence="3" key="1">
    <citation type="submission" date="2016-10" db="EMBL/GenBank/DDBJ databases">
        <authorList>
            <person name="Varghese N."/>
            <person name="Submissions S."/>
        </authorList>
    </citation>
    <scope>NUCLEOTIDE SEQUENCE [LARGE SCALE GENOMIC DNA]</scope>
    <source>
        <strain evidence="3">DSM 26348</strain>
    </source>
</reference>
<name>A0A1I3QUM0_9PLAN</name>
<accession>A0A1I3QUM0</accession>
<dbReference type="Proteomes" id="UP000199518">
    <property type="component" value="Unassembled WGS sequence"/>
</dbReference>
<dbReference type="AlphaFoldDB" id="A0A1I3QUM0"/>
<feature type="transmembrane region" description="Helical" evidence="1">
    <location>
        <begin position="14"/>
        <end position="34"/>
    </location>
</feature>
<keyword evidence="1" id="KW-0812">Transmembrane</keyword>
<evidence type="ECO:0008006" key="4">
    <source>
        <dbReference type="Google" id="ProtNLM"/>
    </source>
</evidence>
<dbReference type="EMBL" id="FOQD01000019">
    <property type="protein sequence ID" value="SFJ37874.1"/>
    <property type="molecule type" value="Genomic_DNA"/>
</dbReference>
<evidence type="ECO:0000313" key="3">
    <source>
        <dbReference type="Proteomes" id="UP000199518"/>
    </source>
</evidence>
<evidence type="ECO:0000256" key="1">
    <source>
        <dbReference type="SAM" id="Phobius"/>
    </source>
</evidence>